<dbReference type="EMBL" id="BMKN01000001">
    <property type="protein sequence ID" value="GGE37849.1"/>
    <property type="molecule type" value="Genomic_DNA"/>
</dbReference>
<dbReference type="Pfam" id="PF02653">
    <property type="entry name" value="BPD_transp_2"/>
    <property type="match status" value="1"/>
</dbReference>
<keyword evidence="4 6" id="KW-1133">Transmembrane helix</keyword>
<organism evidence="7 8">
    <name type="scientific">Actibacterium pelagium</name>
    <dbReference type="NCBI Taxonomy" id="2029103"/>
    <lineage>
        <taxon>Bacteria</taxon>
        <taxon>Pseudomonadati</taxon>
        <taxon>Pseudomonadota</taxon>
        <taxon>Alphaproteobacteria</taxon>
        <taxon>Rhodobacterales</taxon>
        <taxon>Roseobacteraceae</taxon>
        <taxon>Actibacterium</taxon>
    </lineage>
</organism>
<dbReference type="PANTHER" id="PTHR30482:SF10">
    <property type="entry name" value="HIGH-AFFINITY BRANCHED-CHAIN AMINO ACID TRANSPORT PROTEIN BRAE"/>
    <property type="match status" value="1"/>
</dbReference>
<reference evidence="7" key="2">
    <citation type="submission" date="2020-09" db="EMBL/GenBank/DDBJ databases">
        <authorList>
            <person name="Sun Q."/>
            <person name="Zhou Y."/>
        </authorList>
    </citation>
    <scope>NUCLEOTIDE SEQUENCE</scope>
    <source>
        <strain evidence="7">CGMCC 1.16012</strain>
    </source>
</reference>
<dbReference type="InterPro" id="IPR001851">
    <property type="entry name" value="ABC_transp_permease"/>
</dbReference>
<evidence type="ECO:0000256" key="2">
    <source>
        <dbReference type="ARBA" id="ARBA00022475"/>
    </source>
</evidence>
<keyword evidence="2" id="KW-1003">Cell membrane</keyword>
<feature type="transmembrane region" description="Helical" evidence="6">
    <location>
        <begin position="6"/>
        <end position="32"/>
    </location>
</feature>
<dbReference type="PANTHER" id="PTHR30482">
    <property type="entry name" value="HIGH-AFFINITY BRANCHED-CHAIN AMINO ACID TRANSPORT SYSTEM PERMEASE"/>
    <property type="match status" value="1"/>
</dbReference>
<accession>A0A917EI72</accession>
<evidence type="ECO:0000313" key="8">
    <source>
        <dbReference type="Proteomes" id="UP000606730"/>
    </source>
</evidence>
<feature type="transmembrane region" description="Helical" evidence="6">
    <location>
        <begin position="307"/>
        <end position="325"/>
    </location>
</feature>
<feature type="transmembrane region" description="Helical" evidence="6">
    <location>
        <begin position="87"/>
        <end position="107"/>
    </location>
</feature>
<gene>
    <name evidence="7" type="ORF">GCM10011517_02040</name>
</gene>
<keyword evidence="8" id="KW-1185">Reference proteome</keyword>
<keyword evidence="5 6" id="KW-0472">Membrane</keyword>
<comment type="caution">
    <text evidence="7">The sequence shown here is derived from an EMBL/GenBank/DDBJ whole genome shotgun (WGS) entry which is preliminary data.</text>
</comment>
<feature type="transmembrane region" description="Helical" evidence="6">
    <location>
        <begin position="187"/>
        <end position="203"/>
    </location>
</feature>
<dbReference type="OrthoDB" id="9814461at2"/>
<feature type="transmembrane region" description="Helical" evidence="6">
    <location>
        <begin position="114"/>
        <end position="133"/>
    </location>
</feature>
<comment type="subcellular location">
    <subcellularLocation>
        <location evidence="1">Cell membrane</location>
        <topology evidence="1">Multi-pass membrane protein</topology>
    </subcellularLocation>
</comment>
<name>A0A917EI72_9RHOB</name>
<dbReference type="CDD" id="cd06581">
    <property type="entry name" value="TM_PBP1_LivM_like"/>
    <property type="match status" value="1"/>
</dbReference>
<evidence type="ECO:0000256" key="6">
    <source>
        <dbReference type="SAM" id="Phobius"/>
    </source>
</evidence>
<keyword evidence="3 6" id="KW-0812">Transmembrane</keyword>
<evidence type="ECO:0000313" key="7">
    <source>
        <dbReference type="EMBL" id="GGE37849.1"/>
    </source>
</evidence>
<dbReference type="GO" id="GO:0005886">
    <property type="term" value="C:plasma membrane"/>
    <property type="evidence" value="ECO:0007669"/>
    <property type="project" value="UniProtKB-SubCell"/>
</dbReference>
<feature type="transmembrane region" description="Helical" evidence="6">
    <location>
        <begin position="345"/>
        <end position="372"/>
    </location>
</feature>
<proteinExistence type="predicted"/>
<reference evidence="7" key="1">
    <citation type="journal article" date="2014" name="Int. J. Syst. Evol. Microbiol.">
        <title>Complete genome sequence of Corynebacterium casei LMG S-19264T (=DSM 44701T), isolated from a smear-ripened cheese.</title>
        <authorList>
            <consortium name="US DOE Joint Genome Institute (JGI-PGF)"/>
            <person name="Walter F."/>
            <person name="Albersmeier A."/>
            <person name="Kalinowski J."/>
            <person name="Ruckert C."/>
        </authorList>
    </citation>
    <scope>NUCLEOTIDE SEQUENCE</scope>
    <source>
        <strain evidence="7">CGMCC 1.16012</strain>
    </source>
</reference>
<dbReference type="RefSeq" id="WP_095596847.1">
    <property type="nucleotide sequence ID" value="NZ_BMKN01000001.1"/>
</dbReference>
<evidence type="ECO:0000256" key="4">
    <source>
        <dbReference type="ARBA" id="ARBA00022989"/>
    </source>
</evidence>
<feature type="transmembrane region" description="Helical" evidence="6">
    <location>
        <begin position="247"/>
        <end position="273"/>
    </location>
</feature>
<sequence>MTMRGALYFALVALALLGTGLFSSWTVALTILNMGLISAIMSLGVNLQWGYAGLFNVGVAGFVALGGLGAVLMSMSPVGEAWSAGGGRLVLALVIALGTLVGAIALWKRLSRYRVPALVVLLLVGFFAYRAVFDPAVEAIEAVDPSVTGYLGGLGLPVLFGWPFGALLAAGAAWIVGKTALGLRSDYLAIATLGIAEIVVAVLKNEDWLARGVKNVYGVPRPVPYEIDLQNSTRFVEWMQNWGFDPVVGSAVVVKLCYSALFLVVLLALIWMAEMALRSPWGRLMRAIRDNEEAAEAMGKDVTRRHLQIFVLGSAVCGLAGAMMVTLDGQLTPGAYQPLRFTFLIWVMVIVGGSGNNWGAVLGGILIWFFWVQVEPMGQWLMQAITAGMAEDSDLRSHLLDSAAHMRLLTMGLVLLIVLRFSPRGLIPEK</sequence>
<evidence type="ECO:0000256" key="3">
    <source>
        <dbReference type="ARBA" id="ARBA00022692"/>
    </source>
</evidence>
<dbReference type="InterPro" id="IPR043428">
    <property type="entry name" value="LivM-like"/>
</dbReference>
<feature type="transmembrane region" description="Helical" evidence="6">
    <location>
        <begin position="153"/>
        <end position="175"/>
    </location>
</feature>
<dbReference type="AlphaFoldDB" id="A0A917EI72"/>
<protein>
    <submittedName>
        <fullName evidence="7">Branched-chain amino acid ABC transporter permease</fullName>
    </submittedName>
</protein>
<dbReference type="GO" id="GO:0015658">
    <property type="term" value="F:branched-chain amino acid transmembrane transporter activity"/>
    <property type="evidence" value="ECO:0007669"/>
    <property type="project" value="InterPro"/>
</dbReference>
<evidence type="ECO:0000256" key="5">
    <source>
        <dbReference type="ARBA" id="ARBA00023136"/>
    </source>
</evidence>
<evidence type="ECO:0000256" key="1">
    <source>
        <dbReference type="ARBA" id="ARBA00004651"/>
    </source>
</evidence>
<feature type="transmembrane region" description="Helical" evidence="6">
    <location>
        <begin position="53"/>
        <end position="75"/>
    </location>
</feature>
<dbReference type="Proteomes" id="UP000606730">
    <property type="component" value="Unassembled WGS sequence"/>
</dbReference>